<name>A0A2T4CIG1_TRILO</name>
<dbReference type="OrthoDB" id="5314880at2759"/>
<accession>A0A2T4CIG1</accession>
<sequence length="84" mass="9830">MYQGYKNYEVSFDNIQTEMLHRAAGNNAEHFKNSSFDYLAQLKRQVVTDIISLRQEVQELYGDASDYGHEKTIQNWQDILNSLP</sequence>
<dbReference type="Proteomes" id="UP000240760">
    <property type="component" value="Unassembled WGS sequence"/>
</dbReference>
<organism evidence="1 2">
    <name type="scientific">Trichoderma longibrachiatum ATCC 18648</name>
    <dbReference type="NCBI Taxonomy" id="983965"/>
    <lineage>
        <taxon>Eukaryota</taxon>
        <taxon>Fungi</taxon>
        <taxon>Dikarya</taxon>
        <taxon>Ascomycota</taxon>
        <taxon>Pezizomycotina</taxon>
        <taxon>Sordariomycetes</taxon>
        <taxon>Hypocreomycetidae</taxon>
        <taxon>Hypocreales</taxon>
        <taxon>Hypocreaceae</taxon>
        <taxon>Trichoderma</taxon>
    </lineage>
</organism>
<gene>
    <name evidence="1" type="ORF">M440DRAFT_1443745</name>
</gene>
<evidence type="ECO:0000313" key="2">
    <source>
        <dbReference type="Proteomes" id="UP000240760"/>
    </source>
</evidence>
<dbReference type="EMBL" id="KZ679126">
    <property type="protein sequence ID" value="PTB81355.1"/>
    <property type="molecule type" value="Genomic_DNA"/>
</dbReference>
<dbReference type="AlphaFoldDB" id="A0A2T4CIG1"/>
<reference evidence="1 2" key="1">
    <citation type="submission" date="2016-07" db="EMBL/GenBank/DDBJ databases">
        <title>Multiple horizontal gene transfer events from other fungi enriched the ability of initially mycotrophic Trichoderma (Ascomycota) to feed on dead plant biomass.</title>
        <authorList>
            <consortium name="DOE Joint Genome Institute"/>
            <person name="Aerts A."/>
            <person name="Atanasova L."/>
            <person name="Chenthamara K."/>
            <person name="Zhang J."/>
            <person name="Grujic M."/>
            <person name="Henrissat B."/>
            <person name="Kuo A."/>
            <person name="Salamov A."/>
            <person name="Lipzen A."/>
            <person name="Labutti K."/>
            <person name="Barry K."/>
            <person name="Miao Y."/>
            <person name="Rahimi M.J."/>
            <person name="Shen Q."/>
            <person name="Grigoriev I.V."/>
            <person name="Kubicek C.P."/>
            <person name="Druzhinina I.S."/>
        </authorList>
    </citation>
    <scope>NUCLEOTIDE SEQUENCE [LARGE SCALE GENOMIC DNA]</scope>
    <source>
        <strain evidence="1 2">ATCC 18648</strain>
    </source>
</reference>
<evidence type="ECO:0000313" key="1">
    <source>
        <dbReference type="EMBL" id="PTB81355.1"/>
    </source>
</evidence>
<protein>
    <submittedName>
        <fullName evidence="1">Uncharacterized protein</fullName>
    </submittedName>
</protein>
<keyword evidence="2" id="KW-1185">Reference proteome</keyword>
<proteinExistence type="predicted"/>